<dbReference type="EMBL" id="MHTB01000055">
    <property type="protein sequence ID" value="OHA54198.1"/>
    <property type="molecule type" value="Genomic_DNA"/>
</dbReference>
<protein>
    <submittedName>
        <fullName evidence="1">Uncharacterized protein</fullName>
    </submittedName>
</protein>
<gene>
    <name evidence="1" type="ORF">A2226_02415</name>
</gene>
<dbReference type="AlphaFoldDB" id="A0A1G2Q0U1"/>
<name>A0A1G2Q0U1_9BACT</name>
<comment type="caution">
    <text evidence="1">The sequence shown here is derived from an EMBL/GenBank/DDBJ whole genome shotgun (WGS) entry which is preliminary data.</text>
</comment>
<organism evidence="1 2">
    <name type="scientific">Candidatus Veblenbacteria bacterium RIFOXYA2_FULL_43_9</name>
    <dbReference type="NCBI Taxonomy" id="1802425"/>
    <lineage>
        <taxon>Bacteria</taxon>
        <taxon>Candidatus Vebleniibacteriota</taxon>
    </lineage>
</organism>
<proteinExistence type="predicted"/>
<reference evidence="1 2" key="1">
    <citation type="journal article" date="2016" name="Nat. Commun.">
        <title>Thousands of microbial genomes shed light on interconnected biogeochemical processes in an aquifer system.</title>
        <authorList>
            <person name="Anantharaman K."/>
            <person name="Brown C.T."/>
            <person name="Hug L.A."/>
            <person name="Sharon I."/>
            <person name="Castelle C.J."/>
            <person name="Probst A.J."/>
            <person name="Thomas B.C."/>
            <person name="Singh A."/>
            <person name="Wilkins M.J."/>
            <person name="Karaoz U."/>
            <person name="Brodie E.L."/>
            <person name="Williams K.H."/>
            <person name="Hubbard S.S."/>
            <person name="Banfield J.F."/>
        </authorList>
    </citation>
    <scope>NUCLEOTIDE SEQUENCE [LARGE SCALE GENOMIC DNA]</scope>
</reference>
<dbReference type="Proteomes" id="UP000178936">
    <property type="component" value="Unassembled WGS sequence"/>
</dbReference>
<evidence type="ECO:0000313" key="1">
    <source>
        <dbReference type="EMBL" id="OHA54198.1"/>
    </source>
</evidence>
<accession>A0A1G2Q0U1</accession>
<sequence>MTPKIIFRRSWLYDEALIRRGKYKVRPAESKIETNFKRLNREWSKYSIQILRAITTTTKLKWHEREIVCYVTWGVIAYSDPLTLSLGSDIDTLTHELIHRIISEPENWKRMSPNWHKLLKKYKREPQLTKAHIVVHAIHAVILKKLFGKKRLQKEINKIKNTAYIRAWKIVERDGDVEIIKTLTEGL</sequence>
<evidence type="ECO:0000313" key="2">
    <source>
        <dbReference type="Proteomes" id="UP000178936"/>
    </source>
</evidence>